<dbReference type="VEuPathDB" id="FungiDB:SPPG_01829"/>
<comment type="subcellular location">
    <subcellularLocation>
        <location evidence="1">Nucleus</location>
    </subcellularLocation>
</comment>
<dbReference type="GO" id="GO:0001228">
    <property type="term" value="F:DNA-binding transcription activator activity, RNA polymerase II-specific"/>
    <property type="evidence" value="ECO:0007669"/>
    <property type="project" value="TreeGrafter"/>
</dbReference>
<dbReference type="EMBL" id="KQ257452">
    <property type="protein sequence ID" value="KND02746.1"/>
    <property type="molecule type" value="Genomic_DNA"/>
</dbReference>
<dbReference type="AlphaFoldDB" id="A0A0L0HMU1"/>
<dbReference type="RefSeq" id="XP_016610785.1">
    <property type="nucleotide sequence ID" value="XM_016750141.1"/>
</dbReference>
<evidence type="ECO:0000259" key="4">
    <source>
        <dbReference type="PROSITE" id="PS00036"/>
    </source>
</evidence>
<dbReference type="Gene3D" id="1.20.5.170">
    <property type="match status" value="1"/>
</dbReference>
<dbReference type="OrthoDB" id="2285533at2759"/>
<dbReference type="SUPFAM" id="SSF57959">
    <property type="entry name" value="Leucine zipper domain"/>
    <property type="match status" value="1"/>
</dbReference>
<dbReference type="GO" id="GO:0090575">
    <property type="term" value="C:RNA polymerase II transcription regulator complex"/>
    <property type="evidence" value="ECO:0007669"/>
    <property type="project" value="TreeGrafter"/>
</dbReference>
<keyword evidence="3" id="KW-0175">Coiled coil</keyword>
<feature type="coiled-coil region" evidence="3">
    <location>
        <begin position="67"/>
        <end position="94"/>
    </location>
</feature>
<dbReference type="Proteomes" id="UP000053201">
    <property type="component" value="Unassembled WGS sequence"/>
</dbReference>
<dbReference type="PROSITE" id="PS00036">
    <property type="entry name" value="BZIP_BASIC"/>
    <property type="match status" value="1"/>
</dbReference>
<dbReference type="InterPro" id="IPR004827">
    <property type="entry name" value="bZIP"/>
</dbReference>
<protein>
    <recommendedName>
        <fullName evidence="4">BZIP domain-containing protein</fullName>
    </recommendedName>
</protein>
<proteinExistence type="predicted"/>
<dbReference type="PANTHER" id="PTHR40621:SF6">
    <property type="entry name" value="AP-1-LIKE TRANSCRIPTION FACTOR YAP1-RELATED"/>
    <property type="match status" value="1"/>
</dbReference>
<dbReference type="PANTHER" id="PTHR40621">
    <property type="entry name" value="TRANSCRIPTION FACTOR KAPC-RELATED"/>
    <property type="match status" value="1"/>
</dbReference>
<evidence type="ECO:0000256" key="1">
    <source>
        <dbReference type="ARBA" id="ARBA00004123"/>
    </source>
</evidence>
<name>A0A0L0HMU1_SPIPD</name>
<gene>
    <name evidence="5" type="ORF">SPPG_01829</name>
</gene>
<dbReference type="GO" id="GO:0000976">
    <property type="term" value="F:transcription cis-regulatory region binding"/>
    <property type="evidence" value="ECO:0007669"/>
    <property type="project" value="InterPro"/>
</dbReference>
<accession>A0A0L0HMU1</accession>
<keyword evidence="6" id="KW-1185">Reference proteome</keyword>
<sequence>MSNFCPAFQSSKQKRRGRHRIFTDEQRKDRNRTAQAAFRAKKMEYYAGLESTVEDLQRTVSLLREGETRLTTALKEKETEVADLRREVTRLKSMLVRIVDGQGEQATQSAPVEVQDLFPPTPPASICDSTQADLESLLSSLDAPMELSAKPCVFDQLLHTVSDTPSDTIQETLALASGVFHIDVVCR</sequence>
<feature type="domain" description="BZIP" evidence="4">
    <location>
        <begin position="27"/>
        <end position="41"/>
    </location>
</feature>
<organism evidence="5 6">
    <name type="scientific">Spizellomyces punctatus (strain DAOM BR117)</name>
    <dbReference type="NCBI Taxonomy" id="645134"/>
    <lineage>
        <taxon>Eukaryota</taxon>
        <taxon>Fungi</taxon>
        <taxon>Fungi incertae sedis</taxon>
        <taxon>Chytridiomycota</taxon>
        <taxon>Chytridiomycota incertae sedis</taxon>
        <taxon>Chytridiomycetes</taxon>
        <taxon>Spizellomycetales</taxon>
        <taxon>Spizellomycetaceae</taxon>
        <taxon>Spizellomyces</taxon>
    </lineage>
</organism>
<evidence type="ECO:0000256" key="3">
    <source>
        <dbReference type="SAM" id="Coils"/>
    </source>
</evidence>
<dbReference type="InterPro" id="IPR046347">
    <property type="entry name" value="bZIP_sf"/>
</dbReference>
<dbReference type="GeneID" id="27685465"/>
<evidence type="ECO:0000256" key="2">
    <source>
        <dbReference type="ARBA" id="ARBA00023242"/>
    </source>
</evidence>
<keyword evidence="2" id="KW-0539">Nucleus</keyword>
<evidence type="ECO:0000313" key="5">
    <source>
        <dbReference type="EMBL" id="KND02746.1"/>
    </source>
</evidence>
<dbReference type="InParanoid" id="A0A0L0HMU1"/>
<reference evidence="5 6" key="1">
    <citation type="submission" date="2009-08" db="EMBL/GenBank/DDBJ databases">
        <title>The Genome Sequence of Spizellomyces punctatus strain DAOM BR117.</title>
        <authorList>
            <consortium name="The Broad Institute Genome Sequencing Platform"/>
            <person name="Russ C."/>
            <person name="Cuomo C."/>
            <person name="Shea T."/>
            <person name="Young S.K."/>
            <person name="Zeng Q."/>
            <person name="Koehrsen M."/>
            <person name="Haas B."/>
            <person name="Borodovsky M."/>
            <person name="Guigo R."/>
            <person name="Alvarado L."/>
            <person name="Berlin A."/>
            <person name="Bochicchio J."/>
            <person name="Borenstein D."/>
            <person name="Chapman S."/>
            <person name="Chen Z."/>
            <person name="Engels R."/>
            <person name="Freedman E."/>
            <person name="Gellesch M."/>
            <person name="Goldberg J."/>
            <person name="Griggs A."/>
            <person name="Gujja S."/>
            <person name="Heiman D."/>
            <person name="Hepburn T."/>
            <person name="Howarth C."/>
            <person name="Jen D."/>
            <person name="Larson L."/>
            <person name="Lewis B."/>
            <person name="Mehta T."/>
            <person name="Park D."/>
            <person name="Pearson M."/>
            <person name="Roberts A."/>
            <person name="Saif S."/>
            <person name="Shenoy N."/>
            <person name="Sisk P."/>
            <person name="Stolte C."/>
            <person name="Sykes S."/>
            <person name="Thomson T."/>
            <person name="Walk T."/>
            <person name="White J."/>
            <person name="Yandava C."/>
            <person name="Burger G."/>
            <person name="Gray M.W."/>
            <person name="Holland P.W.H."/>
            <person name="King N."/>
            <person name="Lang F.B.F."/>
            <person name="Roger A.J."/>
            <person name="Ruiz-Trillo I."/>
            <person name="Lander E."/>
            <person name="Nusbaum C."/>
        </authorList>
    </citation>
    <scope>NUCLEOTIDE SEQUENCE [LARGE SCALE GENOMIC DNA]</scope>
    <source>
        <strain evidence="5 6">DAOM BR117</strain>
    </source>
</reference>
<dbReference type="CDD" id="cd14688">
    <property type="entry name" value="bZIP_YAP"/>
    <property type="match status" value="1"/>
</dbReference>
<evidence type="ECO:0000313" key="6">
    <source>
        <dbReference type="Proteomes" id="UP000053201"/>
    </source>
</evidence>
<dbReference type="InterPro" id="IPR050936">
    <property type="entry name" value="AP-1-like"/>
</dbReference>
<dbReference type="Pfam" id="PF07716">
    <property type="entry name" value="bZIP_2"/>
    <property type="match status" value="1"/>
</dbReference>